<dbReference type="GO" id="GO:0003700">
    <property type="term" value="F:DNA-binding transcription factor activity"/>
    <property type="evidence" value="ECO:0007669"/>
    <property type="project" value="InterPro"/>
</dbReference>
<dbReference type="PRINTS" id="PR00032">
    <property type="entry name" value="HTHARAC"/>
</dbReference>
<keyword evidence="4" id="KW-0812">Transmembrane</keyword>
<dbReference type="PROSITE" id="PS01124">
    <property type="entry name" value="HTH_ARAC_FAMILY_2"/>
    <property type="match status" value="1"/>
</dbReference>
<reference evidence="6 7" key="1">
    <citation type="submission" date="2017-07" db="EMBL/GenBank/DDBJ databases">
        <title>Genome sequencing and assembly of Paenibacillus rigui.</title>
        <authorList>
            <person name="Mayilraj S."/>
        </authorList>
    </citation>
    <scope>NUCLEOTIDE SEQUENCE [LARGE SCALE GENOMIC DNA]</scope>
    <source>
        <strain evidence="6 7">JCM 16352</strain>
    </source>
</reference>
<dbReference type="GO" id="GO:0043565">
    <property type="term" value="F:sequence-specific DNA binding"/>
    <property type="evidence" value="ECO:0007669"/>
    <property type="project" value="InterPro"/>
</dbReference>
<protein>
    <submittedName>
        <fullName evidence="6">AraC family transcriptional regulator</fullName>
    </submittedName>
</protein>
<feature type="domain" description="HTH araC/xylS-type" evidence="5">
    <location>
        <begin position="687"/>
        <end position="786"/>
    </location>
</feature>
<dbReference type="SUPFAM" id="SSF46689">
    <property type="entry name" value="Homeodomain-like"/>
    <property type="match status" value="1"/>
</dbReference>
<dbReference type="OrthoDB" id="2515823at2"/>
<name>A0A229UPA4_9BACL</name>
<evidence type="ECO:0000256" key="2">
    <source>
        <dbReference type="ARBA" id="ARBA00023125"/>
    </source>
</evidence>
<evidence type="ECO:0000256" key="4">
    <source>
        <dbReference type="SAM" id="Phobius"/>
    </source>
</evidence>
<keyword evidence="7" id="KW-1185">Reference proteome</keyword>
<dbReference type="Pfam" id="PF12833">
    <property type="entry name" value="HTH_18"/>
    <property type="match status" value="1"/>
</dbReference>
<evidence type="ECO:0000256" key="1">
    <source>
        <dbReference type="ARBA" id="ARBA00023015"/>
    </source>
</evidence>
<gene>
    <name evidence="6" type="ORF">CF651_16790</name>
</gene>
<dbReference type="InterPro" id="IPR009057">
    <property type="entry name" value="Homeodomain-like_sf"/>
</dbReference>
<sequence length="789" mass="90519">MILNNMINRRSIVLTWLFSYLAILLLPVLISIIVYMQSSETLESEINQANNSLLKQVREIMDNYYQAVERLNFELTWNLQVQELLSSNKYVSSPNEYTYDLYRLTQDFKLYKSAYSTVDLFYMSLPASGTVVLPSTLRDAAFAYQTLHADPSFPFSKWSSIVSRKNFKGFLPMVRIDEEGKLRKTAAYISTFPSDKPEAVATNVIMLDQSRILSSIQNVELFNKGHVLILNRDNEVLISNSEEALPGNFPFDKLSSETNFFYYMPNGTKYEVQTIQSAGSGLKYISMIPSSLYWKKAEHVRNLTYVSILVSLLGGSVLTYFFLRKNYNPVRRLVQTFSGKSNLSYGKGLNEFHFIEQAIGSTLNEMDKIMDRMKSQQQTLRLNFIARLMKGRIDSQIPIAESLTTFNMKMDSNDFAVIMLYVEASAPFHERYEGMEPGDKQRLLQFIVSNVVEELTAQHNRGFVTEVDQALACLVNFRQTEAEDRKADLLRIAKEAQAFLASHYHIHLTLSISSIHTGMLGIPKAYTEALDAMEYKLVMGSKEILSYEEIHQAGSEEEEVVYYYPLQEEQQLINYVKIGDFDRSKEKLDEIIGRNLNRTGVSVAIARCLMLDLVSTMMKTVSEIGDGQESFLFQNPKRIERLTSCETVHDMQEQMTGLLRKVCEYTSSKRQQNIQESRQQTLHELVGRVTAFIHEQYTDSNLNISMIGNHFDMKPTYLSKLFKDYTGEGLLDFINKTRIEKAKQSIRQCKKSITEVSGAVGFNDVNAFIRTFKKYEGITPGKYKEMLEE</sequence>
<dbReference type="InterPro" id="IPR018060">
    <property type="entry name" value="HTH_AraC"/>
</dbReference>
<dbReference type="Pfam" id="PF17853">
    <property type="entry name" value="GGDEF_2"/>
    <property type="match status" value="1"/>
</dbReference>
<dbReference type="InterPro" id="IPR041522">
    <property type="entry name" value="CdaR_GGDEF"/>
</dbReference>
<evidence type="ECO:0000313" key="6">
    <source>
        <dbReference type="EMBL" id="OXM85252.1"/>
    </source>
</evidence>
<proteinExistence type="predicted"/>
<feature type="transmembrane region" description="Helical" evidence="4">
    <location>
        <begin position="12"/>
        <end position="36"/>
    </location>
</feature>
<dbReference type="InterPro" id="IPR020449">
    <property type="entry name" value="Tscrpt_reg_AraC-type_HTH"/>
</dbReference>
<dbReference type="AlphaFoldDB" id="A0A229UPA4"/>
<dbReference type="SMART" id="SM00342">
    <property type="entry name" value="HTH_ARAC"/>
    <property type="match status" value="1"/>
</dbReference>
<keyword evidence="2" id="KW-0238">DNA-binding</keyword>
<dbReference type="Proteomes" id="UP000215509">
    <property type="component" value="Unassembled WGS sequence"/>
</dbReference>
<organism evidence="6 7">
    <name type="scientific">Paenibacillus rigui</name>
    <dbReference type="NCBI Taxonomy" id="554312"/>
    <lineage>
        <taxon>Bacteria</taxon>
        <taxon>Bacillati</taxon>
        <taxon>Bacillota</taxon>
        <taxon>Bacilli</taxon>
        <taxon>Bacillales</taxon>
        <taxon>Paenibacillaceae</taxon>
        <taxon>Paenibacillus</taxon>
    </lineage>
</organism>
<comment type="caution">
    <text evidence="6">The sequence shown here is derived from an EMBL/GenBank/DDBJ whole genome shotgun (WGS) entry which is preliminary data.</text>
</comment>
<evidence type="ECO:0000313" key="7">
    <source>
        <dbReference type="Proteomes" id="UP000215509"/>
    </source>
</evidence>
<keyword evidence="1" id="KW-0805">Transcription regulation</keyword>
<keyword evidence="3" id="KW-0804">Transcription</keyword>
<accession>A0A229UPA4</accession>
<dbReference type="RefSeq" id="WP_094016016.1">
    <property type="nucleotide sequence ID" value="NZ_NMQW01000023.1"/>
</dbReference>
<evidence type="ECO:0000256" key="3">
    <source>
        <dbReference type="ARBA" id="ARBA00023163"/>
    </source>
</evidence>
<dbReference type="PANTHER" id="PTHR43280:SF2">
    <property type="entry name" value="HTH-TYPE TRANSCRIPTIONAL REGULATOR EXSA"/>
    <property type="match status" value="1"/>
</dbReference>
<dbReference type="EMBL" id="NMQW01000023">
    <property type="protein sequence ID" value="OXM85252.1"/>
    <property type="molecule type" value="Genomic_DNA"/>
</dbReference>
<keyword evidence="4" id="KW-0472">Membrane</keyword>
<evidence type="ECO:0000259" key="5">
    <source>
        <dbReference type="PROSITE" id="PS01124"/>
    </source>
</evidence>
<dbReference type="Gene3D" id="1.10.10.60">
    <property type="entry name" value="Homeodomain-like"/>
    <property type="match status" value="2"/>
</dbReference>
<keyword evidence="4" id="KW-1133">Transmembrane helix</keyword>
<dbReference type="PANTHER" id="PTHR43280">
    <property type="entry name" value="ARAC-FAMILY TRANSCRIPTIONAL REGULATOR"/>
    <property type="match status" value="1"/>
</dbReference>